<dbReference type="Gene3D" id="3.30.1330.60">
    <property type="entry name" value="OmpA-like domain"/>
    <property type="match status" value="1"/>
</dbReference>
<organism evidence="10 11">
    <name type="scientific">Demequina mangrovi</name>
    <dbReference type="NCBI Taxonomy" id="1043493"/>
    <lineage>
        <taxon>Bacteria</taxon>
        <taxon>Bacillati</taxon>
        <taxon>Actinomycetota</taxon>
        <taxon>Actinomycetes</taxon>
        <taxon>Micrococcales</taxon>
        <taxon>Demequinaceae</taxon>
        <taxon>Demequina</taxon>
    </lineage>
</organism>
<dbReference type="InterPro" id="IPR006665">
    <property type="entry name" value="OmpA-like"/>
</dbReference>
<feature type="transmembrane region" description="Helical" evidence="8">
    <location>
        <begin position="20"/>
        <end position="43"/>
    </location>
</feature>
<evidence type="ECO:0000256" key="6">
    <source>
        <dbReference type="ARBA" id="ARBA00023136"/>
    </source>
</evidence>
<feature type="domain" description="OmpA-like" evidence="9">
    <location>
        <begin position="149"/>
        <end position="268"/>
    </location>
</feature>
<keyword evidence="11" id="KW-1185">Reference proteome</keyword>
<evidence type="ECO:0000313" key="11">
    <source>
        <dbReference type="Proteomes" id="UP000183315"/>
    </source>
</evidence>
<accession>A0A1H7A4T2</accession>
<dbReference type="InterPro" id="IPR036737">
    <property type="entry name" value="OmpA-like_sf"/>
</dbReference>
<keyword evidence="4 8" id="KW-0812">Transmembrane</keyword>
<evidence type="ECO:0000256" key="5">
    <source>
        <dbReference type="ARBA" id="ARBA00022989"/>
    </source>
</evidence>
<protein>
    <submittedName>
        <fullName evidence="10">Chemotaxis protein MotB</fullName>
    </submittedName>
</protein>
<reference evidence="11" key="1">
    <citation type="submission" date="2016-10" db="EMBL/GenBank/DDBJ databases">
        <authorList>
            <person name="Varghese N."/>
        </authorList>
    </citation>
    <scope>NUCLEOTIDE SEQUENCE [LARGE SCALE GENOMIC DNA]</scope>
    <source>
        <strain evidence="11">DSM 24868</strain>
    </source>
</reference>
<dbReference type="Proteomes" id="UP000183315">
    <property type="component" value="Unassembled WGS sequence"/>
</dbReference>
<keyword evidence="6 7" id="KW-0472">Membrane</keyword>
<evidence type="ECO:0000256" key="8">
    <source>
        <dbReference type="SAM" id="Phobius"/>
    </source>
</evidence>
<sequence length="309" mass="33428">MSASRRKGHEEEPENHERWAVSYADMMTVLLATFIVLYAMSAIDQEKFEELRQSLALGFGHEAASIIPGSTGTMLGLESFEIAPDFTSVATDGAEGGGRPAITEVAEDNADYLAAVREYDQLSDVQRRLQERLAERGLADNVTFQIDDRGLVVGLVGSNVFFAADTAELTKVARRVVDTLAGPLRHESRELSIEGHANTLPSSNFASNWELSSERATRVLRRFVESGGIPGDQISATGFGDARPLIDGKAEDAIEGNRRVDIVVRSSASDEVRALLPEIDAALEAGTVTPQELRDRIAAAEAQKEAADL</sequence>
<dbReference type="CDD" id="cd07185">
    <property type="entry name" value="OmpA_C-like"/>
    <property type="match status" value="1"/>
</dbReference>
<dbReference type="InterPro" id="IPR050330">
    <property type="entry name" value="Bact_OuterMem_StrucFunc"/>
</dbReference>
<comment type="similarity">
    <text evidence="2">Belongs to the MotB family.</text>
</comment>
<evidence type="ECO:0000259" key="9">
    <source>
        <dbReference type="PROSITE" id="PS51123"/>
    </source>
</evidence>
<dbReference type="PANTHER" id="PTHR30329">
    <property type="entry name" value="STATOR ELEMENT OF FLAGELLAR MOTOR COMPLEX"/>
    <property type="match status" value="1"/>
</dbReference>
<evidence type="ECO:0000256" key="1">
    <source>
        <dbReference type="ARBA" id="ARBA00004162"/>
    </source>
</evidence>
<evidence type="ECO:0000256" key="2">
    <source>
        <dbReference type="ARBA" id="ARBA00008914"/>
    </source>
</evidence>
<proteinExistence type="inferred from homology"/>
<dbReference type="Pfam" id="PF00691">
    <property type="entry name" value="OmpA"/>
    <property type="match status" value="1"/>
</dbReference>
<dbReference type="PANTHER" id="PTHR30329:SF21">
    <property type="entry name" value="LIPOPROTEIN YIAD-RELATED"/>
    <property type="match status" value="1"/>
</dbReference>
<dbReference type="AlphaFoldDB" id="A0A1H7A4T2"/>
<evidence type="ECO:0000313" key="10">
    <source>
        <dbReference type="EMBL" id="SEJ56055.1"/>
    </source>
</evidence>
<keyword evidence="5 8" id="KW-1133">Transmembrane helix</keyword>
<dbReference type="RefSeq" id="WP_074789450.1">
    <property type="nucleotide sequence ID" value="NZ_BBLU01000023.1"/>
</dbReference>
<evidence type="ECO:0000256" key="7">
    <source>
        <dbReference type="PROSITE-ProRule" id="PRU00473"/>
    </source>
</evidence>
<dbReference type="EMBL" id="FNZI01000005">
    <property type="protein sequence ID" value="SEJ56055.1"/>
    <property type="molecule type" value="Genomic_DNA"/>
</dbReference>
<dbReference type="eggNOG" id="COG1360">
    <property type="taxonomic scope" value="Bacteria"/>
</dbReference>
<keyword evidence="3" id="KW-1003">Cell membrane</keyword>
<name>A0A1H7A4T2_9MICO</name>
<dbReference type="SUPFAM" id="SSF103088">
    <property type="entry name" value="OmpA-like"/>
    <property type="match status" value="1"/>
</dbReference>
<evidence type="ECO:0000256" key="3">
    <source>
        <dbReference type="ARBA" id="ARBA00022475"/>
    </source>
</evidence>
<gene>
    <name evidence="10" type="ORF">SAMN05421637_2193</name>
</gene>
<dbReference type="InterPro" id="IPR025713">
    <property type="entry name" value="MotB-like_N_dom"/>
</dbReference>
<dbReference type="STRING" id="1043493.SAMN05421637_2193"/>
<dbReference type="GO" id="GO:0005886">
    <property type="term" value="C:plasma membrane"/>
    <property type="evidence" value="ECO:0007669"/>
    <property type="project" value="UniProtKB-SubCell"/>
</dbReference>
<dbReference type="Pfam" id="PF13677">
    <property type="entry name" value="MotB_plug"/>
    <property type="match status" value="1"/>
</dbReference>
<comment type="subcellular location">
    <subcellularLocation>
        <location evidence="1">Cell membrane</location>
        <topology evidence="1">Single-pass membrane protein</topology>
    </subcellularLocation>
</comment>
<evidence type="ECO:0000256" key="4">
    <source>
        <dbReference type="ARBA" id="ARBA00022692"/>
    </source>
</evidence>
<dbReference type="PROSITE" id="PS51123">
    <property type="entry name" value="OMPA_2"/>
    <property type="match status" value="1"/>
</dbReference>